<evidence type="ECO:0008006" key="3">
    <source>
        <dbReference type="Google" id="ProtNLM"/>
    </source>
</evidence>
<proteinExistence type="predicted"/>
<accession>A0A656GN06</accession>
<feature type="non-terminal residue" evidence="1">
    <location>
        <position position="1"/>
    </location>
</feature>
<sequence>GSGTKVWVYSNSVIGYQLQGGVIGQIIIEKLGDWCP</sequence>
<evidence type="ECO:0000313" key="2">
    <source>
        <dbReference type="Proteomes" id="UP000003465"/>
    </source>
</evidence>
<feature type="non-terminal residue" evidence="1">
    <location>
        <position position="36"/>
    </location>
</feature>
<dbReference type="AlphaFoldDB" id="A0A656GN06"/>
<gene>
    <name evidence="1" type="ORF">PSYMO_37424</name>
</gene>
<comment type="caution">
    <text evidence="1">The sequence shown here is derived from an EMBL/GenBank/DDBJ whole genome shotgun (WGS) entry which is preliminary data.</text>
</comment>
<dbReference type="Proteomes" id="UP000003465">
    <property type="component" value="Unassembled WGS sequence"/>
</dbReference>
<protein>
    <recommendedName>
        <fullName evidence="3">Lipoprotein</fullName>
    </recommendedName>
</protein>
<evidence type="ECO:0000313" key="1">
    <source>
        <dbReference type="EMBL" id="EGH26855.1"/>
    </source>
</evidence>
<reference evidence="1 2" key="1">
    <citation type="journal article" date="2011" name="PLoS Pathog.">
        <title>Dynamic evolution of pathogenicity revealed by sequencing and comparative genomics of 19 Pseudomonas syringae isolates.</title>
        <authorList>
            <person name="Baltrus D.A."/>
            <person name="Nishimura M.T."/>
            <person name="Romanchuk A."/>
            <person name="Chang J.H."/>
            <person name="Mukhtar M.S."/>
            <person name="Cherkis K."/>
            <person name="Roach J."/>
            <person name="Grant S.R."/>
            <person name="Jones C.D."/>
            <person name="Dangl J.L."/>
        </authorList>
    </citation>
    <scope>NUCLEOTIDE SEQUENCE [LARGE SCALE GENOMIC DNA]</scope>
    <source>
        <strain evidence="1 2">301020</strain>
    </source>
</reference>
<name>A0A656GN06_PSEA0</name>
<dbReference type="EMBL" id="AEAG01002953">
    <property type="protein sequence ID" value="EGH26855.1"/>
    <property type="molecule type" value="Genomic_DNA"/>
</dbReference>
<organism evidence="1 2">
    <name type="scientific">Pseudomonas amygdali pv. mori str. 301020</name>
    <dbReference type="NCBI Taxonomy" id="629261"/>
    <lineage>
        <taxon>Bacteria</taxon>
        <taxon>Pseudomonadati</taxon>
        <taxon>Pseudomonadota</taxon>
        <taxon>Gammaproteobacteria</taxon>
        <taxon>Pseudomonadales</taxon>
        <taxon>Pseudomonadaceae</taxon>
        <taxon>Pseudomonas</taxon>
        <taxon>Pseudomonas amygdali</taxon>
    </lineage>
</organism>